<dbReference type="EMBL" id="FUEG01000022">
    <property type="protein sequence ID" value="SJL13971.1"/>
    <property type="molecule type" value="Genomic_DNA"/>
</dbReference>
<protein>
    <recommendedName>
        <fullName evidence="3">PPM-type phosphatase domain-containing protein</fullName>
    </recommendedName>
</protein>
<dbReference type="OMA" id="MCSSNIT"/>
<dbReference type="AlphaFoldDB" id="A0A284RYY5"/>
<dbReference type="GO" id="GO:0043169">
    <property type="term" value="F:cation binding"/>
    <property type="evidence" value="ECO:0007669"/>
    <property type="project" value="InterPro"/>
</dbReference>
<dbReference type="OrthoDB" id="420076at2759"/>
<reference evidence="2" key="1">
    <citation type="journal article" date="2017" name="Nat. Ecol. Evol.">
        <title>Genome expansion and lineage-specific genetic innovations in the forest pathogenic fungi Armillaria.</title>
        <authorList>
            <person name="Sipos G."/>
            <person name="Prasanna A.N."/>
            <person name="Walter M.C."/>
            <person name="O'Connor E."/>
            <person name="Balint B."/>
            <person name="Krizsan K."/>
            <person name="Kiss B."/>
            <person name="Hess J."/>
            <person name="Varga T."/>
            <person name="Slot J."/>
            <person name="Riley R."/>
            <person name="Boka B."/>
            <person name="Rigling D."/>
            <person name="Barry K."/>
            <person name="Lee J."/>
            <person name="Mihaltcheva S."/>
            <person name="LaButti K."/>
            <person name="Lipzen A."/>
            <person name="Waldron R."/>
            <person name="Moloney N.M."/>
            <person name="Sperisen C."/>
            <person name="Kredics L."/>
            <person name="Vagvoelgyi C."/>
            <person name="Patrignani A."/>
            <person name="Fitzpatrick D."/>
            <person name="Nagy I."/>
            <person name="Doyle S."/>
            <person name="Anderson J.B."/>
            <person name="Grigoriev I.V."/>
            <person name="Gueldener U."/>
            <person name="Muensterkoetter M."/>
            <person name="Nagy L.G."/>
        </authorList>
    </citation>
    <scope>NUCLEOTIDE SEQUENCE [LARGE SCALE GENOMIC DNA]</scope>
    <source>
        <strain evidence="2">C18/9</strain>
    </source>
</reference>
<accession>A0A284RYY5</accession>
<dbReference type="Proteomes" id="UP000219338">
    <property type="component" value="Unassembled WGS sequence"/>
</dbReference>
<dbReference type="SUPFAM" id="SSF81606">
    <property type="entry name" value="PP2C-like"/>
    <property type="match status" value="1"/>
</dbReference>
<dbReference type="InterPro" id="IPR036457">
    <property type="entry name" value="PPM-type-like_dom_sf"/>
</dbReference>
<gene>
    <name evidence="1" type="ORF">ARMOST_17423</name>
</gene>
<evidence type="ECO:0000313" key="2">
    <source>
        <dbReference type="Proteomes" id="UP000219338"/>
    </source>
</evidence>
<dbReference type="PROSITE" id="PS01032">
    <property type="entry name" value="PPM_1"/>
    <property type="match status" value="1"/>
</dbReference>
<organism evidence="1 2">
    <name type="scientific">Armillaria ostoyae</name>
    <name type="common">Armillaria root rot fungus</name>
    <dbReference type="NCBI Taxonomy" id="47428"/>
    <lineage>
        <taxon>Eukaryota</taxon>
        <taxon>Fungi</taxon>
        <taxon>Dikarya</taxon>
        <taxon>Basidiomycota</taxon>
        <taxon>Agaricomycotina</taxon>
        <taxon>Agaricomycetes</taxon>
        <taxon>Agaricomycetidae</taxon>
        <taxon>Agaricales</taxon>
        <taxon>Marasmiineae</taxon>
        <taxon>Physalacriaceae</taxon>
        <taxon>Armillaria</taxon>
    </lineage>
</organism>
<proteinExistence type="predicted"/>
<sequence>MCSSNITAGIHSVTFQPTPGSTNEDRFVVEEWFIEGRTWKFLAVFDGHGGDYTAEYGAASLPERIEKELRKVLPECQNRSRKALIRRINELLFWRIYFLDREIGDAVQNLCPGPSLLDDEEAQVLVDANKDIFLRAFSGTTLAVALLDKEQDNFTHTPQEYCSIVMLATFAQFLGLTERGEWDEKLYFDDTTILVYDLTSTP</sequence>
<evidence type="ECO:0000313" key="1">
    <source>
        <dbReference type="EMBL" id="SJL13971.1"/>
    </source>
</evidence>
<dbReference type="InterPro" id="IPR000222">
    <property type="entry name" value="PP2C_BS"/>
</dbReference>
<keyword evidence="2" id="KW-1185">Reference proteome</keyword>
<evidence type="ECO:0008006" key="3">
    <source>
        <dbReference type="Google" id="ProtNLM"/>
    </source>
</evidence>
<dbReference type="Gene3D" id="3.60.40.10">
    <property type="entry name" value="PPM-type phosphatase domain"/>
    <property type="match status" value="1"/>
</dbReference>
<name>A0A284RYY5_ARMOS</name>
<dbReference type="STRING" id="47428.A0A284RYY5"/>